<dbReference type="PANTHER" id="PTHR38849:SF1">
    <property type="entry name" value="SMALL SECRETED PROTEIN"/>
    <property type="match status" value="1"/>
</dbReference>
<name>A0A443HRL3_BYSSP</name>
<feature type="signal peptide" evidence="2">
    <location>
        <begin position="1"/>
        <end position="20"/>
    </location>
</feature>
<comment type="caution">
    <text evidence="3">The sequence shown here is derived from an EMBL/GenBank/DDBJ whole genome shotgun (WGS) entry which is preliminary data.</text>
</comment>
<evidence type="ECO:0000256" key="1">
    <source>
        <dbReference type="SAM" id="MobiDB-lite"/>
    </source>
</evidence>
<dbReference type="VEuPathDB" id="FungiDB:C8Q69DRAFT_470265"/>
<sequence length="167" mass="17617">MHFMKITAFLFLTSAAGVLAAPTNAIIRRGAARTFAELSISSGTAGNAEAEAKAVFPTPSDLASVSSDDLDTLKTERETAEDAETDGFNPAIDDATDDATKTALQNGKIKNKVLKLTGEVLALKIAQAQGDENADKIAEEQEKLDTNIQLDKEAAGQESQTVDFDGN</sequence>
<keyword evidence="2" id="KW-0732">Signal</keyword>
<dbReference type="GeneID" id="39600100"/>
<dbReference type="RefSeq" id="XP_028484108.1">
    <property type="nucleotide sequence ID" value="XM_028630823.1"/>
</dbReference>
<evidence type="ECO:0000256" key="2">
    <source>
        <dbReference type="SAM" id="SignalP"/>
    </source>
</evidence>
<gene>
    <name evidence="3" type="ORF">C8Q69DRAFT_470265</name>
</gene>
<reference evidence="3 4" key="1">
    <citation type="journal article" date="2018" name="Front. Microbiol.">
        <title>Genomic and genetic insights into a cosmopolitan fungus, Paecilomyces variotii (Eurotiales).</title>
        <authorList>
            <person name="Urquhart A.S."/>
            <person name="Mondo S.J."/>
            <person name="Makela M.R."/>
            <person name="Hane J.K."/>
            <person name="Wiebenga A."/>
            <person name="He G."/>
            <person name="Mihaltcheva S."/>
            <person name="Pangilinan J."/>
            <person name="Lipzen A."/>
            <person name="Barry K."/>
            <person name="de Vries R.P."/>
            <person name="Grigoriev I.V."/>
            <person name="Idnurm A."/>
        </authorList>
    </citation>
    <scope>NUCLEOTIDE SEQUENCE [LARGE SCALE GENOMIC DNA]</scope>
    <source>
        <strain evidence="3 4">CBS 101075</strain>
    </source>
</reference>
<organism evidence="3 4">
    <name type="scientific">Byssochlamys spectabilis</name>
    <name type="common">Paecilomyces variotii</name>
    <dbReference type="NCBI Taxonomy" id="264951"/>
    <lineage>
        <taxon>Eukaryota</taxon>
        <taxon>Fungi</taxon>
        <taxon>Dikarya</taxon>
        <taxon>Ascomycota</taxon>
        <taxon>Pezizomycotina</taxon>
        <taxon>Eurotiomycetes</taxon>
        <taxon>Eurotiomycetidae</taxon>
        <taxon>Eurotiales</taxon>
        <taxon>Thermoascaceae</taxon>
        <taxon>Paecilomyces</taxon>
    </lineage>
</organism>
<accession>A0A443HRL3</accession>
<evidence type="ECO:0008006" key="5">
    <source>
        <dbReference type="Google" id="ProtNLM"/>
    </source>
</evidence>
<dbReference type="AlphaFoldDB" id="A0A443HRL3"/>
<proteinExistence type="predicted"/>
<dbReference type="Proteomes" id="UP000283841">
    <property type="component" value="Unassembled WGS sequence"/>
</dbReference>
<dbReference type="EMBL" id="RCNU01000007">
    <property type="protein sequence ID" value="RWQ94463.1"/>
    <property type="molecule type" value="Genomic_DNA"/>
</dbReference>
<keyword evidence="4" id="KW-1185">Reference proteome</keyword>
<dbReference type="PANTHER" id="PTHR38849">
    <property type="entry name" value="SMALL SECRETED PROTEIN"/>
    <property type="match status" value="1"/>
</dbReference>
<evidence type="ECO:0000313" key="4">
    <source>
        <dbReference type="Proteomes" id="UP000283841"/>
    </source>
</evidence>
<feature type="chain" id="PRO_5019012076" description="Small secreted protein" evidence="2">
    <location>
        <begin position="21"/>
        <end position="167"/>
    </location>
</feature>
<evidence type="ECO:0000313" key="3">
    <source>
        <dbReference type="EMBL" id="RWQ94463.1"/>
    </source>
</evidence>
<protein>
    <recommendedName>
        <fullName evidence="5">Small secreted protein</fullName>
    </recommendedName>
</protein>
<feature type="region of interest" description="Disordered" evidence="1">
    <location>
        <begin position="75"/>
        <end position="95"/>
    </location>
</feature>